<dbReference type="InterPro" id="IPR008508">
    <property type="entry name" value="Bax1"/>
</dbReference>
<dbReference type="PANTHER" id="PTHR39640:SF1">
    <property type="entry name" value="DUF790 FAMILY PROTEIN"/>
    <property type="match status" value="1"/>
</dbReference>
<dbReference type="EMBL" id="LN831302">
    <property type="protein sequence ID" value="CQH53629.1"/>
    <property type="molecule type" value="Genomic_DNA"/>
</dbReference>
<dbReference type="Pfam" id="PF05626">
    <property type="entry name" value="DUF790"/>
    <property type="match status" value="1"/>
</dbReference>
<reference evidence="2" key="1">
    <citation type="journal article" date="2016" name="Environ. Microbiol.">
        <title>The complete genome of a viable archaeum isolated from 123-million-year-old rock salt.</title>
        <authorList>
            <person name="Jaakkola S.T."/>
            <person name="Pfeiffer F."/>
            <person name="Ravantti J.J."/>
            <person name="Guo Q."/>
            <person name="Liu Y."/>
            <person name="Chen X."/>
            <person name="Ma H."/>
            <person name="Yang C."/>
            <person name="Oksanen H.M."/>
            <person name="Bamford D.H."/>
        </authorList>
    </citation>
    <scope>NUCLEOTIDE SEQUENCE</scope>
    <source>
        <strain evidence="2">JI20-1</strain>
    </source>
</reference>
<proteinExistence type="predicted"/>
<keyword evidence="2" id="KW-1185">Reference proteome</keyword>
<dbReference type="AlphaFoldDB" id="A0A0U5H428"/>
<evidence type="ECO:0000313" key="1">
    <source>
        <dbReference type="EMBL" id="CQH53629.1"/>
    </source>
</evidence>
<organism evidence="1 2">
    <name type="scientific">Halobacterium hubeiense</name>
    <dbReference type="NCBI Taxonomy" id="1407499"/>
    <lineage>
        <taxon>Archaea</taxon>
        <taxon>Methanobacteriati</taxon>
        <taxon>Methanobacteriota</taxon>
        <taxon>Stenosarchaea group</taxon>
        <taxon>Halobacteria</taxon>
        <taxon>Halobacteriales</taxon>
        <taxon>Halobacteriaceae</taxon>
        <taxon>Halobacterium</taxon>
    </lineage>
</organism>
<dbReference type="PIRSF" id="PIRSF019435">
    <property type="entry name" value="UCP019435"/>
    <property type="match status" value="1"/>
</dbReference>
<accession>A0A0U5H428</accession>
<dbReference type="GeneID" id="26658655"/>
<sequence>MLTKDLLRVSRAGGGYQPQFAAEGDEALAARVLGTFQGHVGEERADLRESLTELEREAEDFKLVRGLAHLVERDATFEVQSAVDPRSARRAAFAAAEDVGVVHADEREEALAAAAEGFPGDVTPDDLAASLYADRETREVLTEVASRWTPASLVAQYNLSLAQTALFDATEMRVRSSDPRGLVSAVKRLGLLYEVIPVEDGEGREVVLTGPDALFQRSRRYGTRFARVLRTVAKGDDWEVEATIDDRGRERLLELSAGDFDVPDADPVTEVEYDSGVEREFAARFQSLDLDWELVREPDVLAAGDRLMVPDFAFDYAFGDERVYFEIMGFWTPEYVEKKLSQLDATDETLLVAVDASLGVGEDVQSRDHRVVEYTGSVRVKDVVDALRDLEADLVAESAADLPDELAPDADAVTLADLAASRGVSEDAIEDVAFPEHELVGRTLVRPDVLDDVAAELEAGMSKDDAEAVAESYGIDDASALFSRLGYRVEWEGLSGGTLREKD</sequence>
<dbReference type="PANTHER" id="PTHR39640">
    <property type="entry name" value="VNG6129C"/>
    <property type="match status" value="1"/>
</dbReference>
<dbReference type="Proteomes" id="UP000066737">
    <property type="component" value="Chromosome I"/>
</dbReference>
<gene>
    <name evidence="1" type="ORF">HHUB_1984</name>
</gene>
<dbReference type="RefSeq" id="WP_059056440.1">
    <property type="nucleotide sequence ID" value="NZ_CEMN01000001.1"/>
</dbReference>
<dbReference type="STRING" id="1407499.HHUB_1984"/>
<dbReference type="OrthoDB" id="57367at2157"/>
<evidence type="ECO:0000313" key="2">
    <source>
        <dbReference type="Proteomes" id="UP000066737"/>
    </source>
</evidence>
<dbReference type="KEGG" id="hhb:Hhub_1984"/>
<protein>
    <submittedName>
        <fullName evidence="1">DUF790 family protein</fullName>
    </submittedName>
</protein>
<name>A0A0U5H428_9EURY</name>